<reference evidence="1" key="1">
    <citation type="journal article" date="2014" name="Nat. Commun.">
        <title>The tobacco genome sequence and its comparison with those of tomato and potato.</title>
        <authorList>
            <person name="Sierro N."/>
            <person name="Battey J.N."/>
            <person name="Ouadi S."/>
            <person name="Bakaher N."/>
            <person name="Bovet L."/>
            <person name="Willig A."/>
            <person name="Goepfert S."/>
            <person name="Peitsch M.C."/>
            <person name="Ivanov N.V."/>
        </authorList>
    </citation>
    <scope>NUCLEOTIDE SEQUENCE [LARGE SCALE GENOMIC DNA]</scope>
</reference>
<evidence type="ECO:0000313" key="2">
    <source>
        <dbReference type="RefSeq" id="XP_075110548.1"/>
    </source>
</evidence>
<gene>
    <name evidence="2" type="primary">LOC142181530</name>
</gene>
<reference evidence="2" key="2">
    <citation type="submission" date="2025-08" db="UniProtKB">
        <authorList>
            <consortium name="RefSeq"/>
        </authorList>
    </citation>
    <scope>IDENTIFICATION</scope>
    <source>
        <tissue evidence="2">Leaf</tissue>
    </source>
</reference>
<proteinExistence type="predicted"/>
<name>A0AC58UM35_TOBAC</name>
<dbReference type="RefSeq" id="XP_075110548.1">
    <property type="nucleotide sequence ID" value="XM_075254447.1"/>
</dbReference>
<keyword evidence="1" id="KW-1185">Reference proteome</keyword>
<organism evidence="1 2">
    <name type="scientific">Nicotiana tabacum</name>
    <name type="common">Common tobacco</name>
    <dbReference type="NCBI Taxonomy" id="4097"/>
    <lineage>
        <taxon>Eukaryota</taxon>
        <taxon>Viridiplantae</taxon>
        <taxon>Streptophyta</taxon>
        <taxon>Embryophyta</taxon>
        <taxon>Tracheophyta</taxon>
        <taxon>Spermatophyta</taxon>
        <taxon>Magnoliopsida</taxon>
        <taxon>eudicotyledons</taxon>
        <taxon>Gunneridae</taxon>
        <taxon>Pentapetalae</taxon>
        <taxon>asterids</taxon>
        <taxon>lamiids</taxon>
        <taxon>Solanales</taxon>
        <taxon>Solanaceae</taxon>
        <taxon>Nicotianoideae</taxon>
        <taxon>Nicotianeae</taxon>
        <taxon>Nicotiana</taxon>
    </lineage>
</organism>
<accession>A0AC58UM35</accession>
<protein>
    <submittedName>
        <fullName evidence="2">Uncharacterized protein LOC142181530</fullName>
    </submittedName>
</protein>
<evidence type="ECO:0000313" key="1">
    <source>
        <dbReference type="Proteomes" id="UP000790787"/>
    </source>
</evidence>
<sequence>MVEEGHDEINSTSLTCDWRNNYIDYLKSGKLPSDHNELRDLQAKGARFALDEDGILYRRTFDGPLAVCLGPGDTNYVLREIHEGTCRNHSDAESLVHKIIRAGYYLDSMEKDTKEFVRKCNKCQQFAPMIHQPGEQLHLVLSPWPL</sequence>
<dbReference type="Proteomes" id="UP000790787">
    <property type="component" value="Chromosome 6"/>
</dbReference>